<evidence type="ECO:0000256" key="3">
    <source>
        <dbReference type="ARBA" id="ARBA00015002"/>
    </source>
</evidence>
<dbReference type="Pfam" id="PF02970">
    <property type="entry name" value="TBCA"/>
    <property type="match status" value="1"/>
</dbReference>
<accession>A0A016X247</accession>
<keyword evidence="4 6" id="KW-0143">Chaperone</keyword>
<dbReference type="InterPro" id="IPR036126">
    <property type="entry name" value="TBCA_sf"/>
</dbReference>
<dbReference type="GO" id="GO:0005829">
    <property type="term" value="C:cytosol"/>
    <property type="evidence" value="ECO:0007669"/>
    <property type="project" value="TreeGrafter"/>
</dbReference>
<keyword evidence="6" id="KW-0493">Microtubule</keyword>
<organism evidence="8 9">
    <name type="scientific">Ancylostoma ceylanicum</name>
    <dbReference type="NCBI Taxonomy" id="53326"/>
    <lineage>
        <taxon>Eukaryota</taxon>
        <taxon>Metazoa</taxon>
        <taxon>Ecdysozoa</taxon>
        <taxon>Nematoda</taxon>
        <taxon>Chromadorea</taxon>
        <taxon>Rhabditida</taxon>
        <taxon>Rhabditina</taxon>
        <taxon>Rhabditomorpha</taxon>
        <taxon>Strongyloidea</taxon>
        <taxon>Ancylostomatidae</taxon>
        <taxon>Ancylostomatinae</taxon>
        <taxon>Ancylostoma</taxon>
    </lineage>
</organism>
<comment type="subunit">
    <text evidence="5 6">Supercomplex made of cofactors A to E. Cofactors A and D function by capturing and stabilizing tubulin in a quasi-native conformation. Cofactor E binds to the cofactor D-tubulin complex; interaction with cofactor C then causes the release of tubulin polypeptides that are committed to the native state.</text>
</comment>
<gene>
    <name evidence="8" type="primary">Acey_s0431.g1323</name>
    <name evidence="8" type="synonym">Acey-Y39G10AR.20</name>
    <name evidence="8" type="ORF">Y032_0431g1323</name>
</gene>
<dbReference type="GO" id="GO:0007021">
    <property type="term" value="P:tubulin complex assembly"/>
    <property type="evidence" value="ECO:0007669"/>
    <property type="project" value="UniProtKB-UniRule"/>
</dbReference>
<sequence length="187" mass="20521">MGGAARLSRGAVLCGARMVKGECNYGTHCSLQSEILSGMADPAVLKQIKIQTGVVKRLVKVPLNNYFYSPTKLGNLLQEHASYIKEVEKETQKIEKMKAEAQNEDDEYAIKKAGQVLQVTSLRMTYCWNLLILFCQETRGMIGDTARRCVTATAALQKLLDESGLEECQELTDAKAQIEAASAITTA</sequence>
<dbReference type="STRING" id="53326.A0A016X247"/>
<dbReference type="OrthoDB" id="296187at2759"/>
<evidence type="ECO:0000256" key="7">
    <source>
        <dbReference type="SAM" id="Coils"/>
    </source>
</evidence>
<dbReference type="PANTHER" id="PTHR21500">
    <property type="entry name" value="TUBULIN-SPECIFIC CHAPERONE A"/>
    <property type="match status" value="1"/>
</dbReference>
<dbReference type="EMBL" id="JARK01000031">
    <property type="protein sequence ID" value="EYC45348.1"/>
    <property type="molecule type" value="Genomic_DNA"/>
</dbReference>
<dbReference type="GO" id="GO:0005874">
    <property type="term" value="C:microtubule"/>
    <property type="evidence" value="ECO:0007669"/>
    <property type="project" value="UniProtKB-KW"/>
</dbReference>
<keyword evidence="9" id="KW-1185">Reference proteome</keyword>
<evidence type="ECO:0000313" key="8">
    <source>
        <dbReference type="EMBL" id="EYC45348.1"/>
    </source>
</evidence>
<comment type="caution">
    <text evidence="8">The sequence shown here is derived from an EMBL/GenBank/DDBJ whole genome shotgun (WGS) entry which is preliminary data.</text>
</comment>
<comment type="similarity">
    <text evidence="2 6">Belongs to the TBCA family.</text>
</comment>
<evidence type="ECO:0000256" key="1">
    <source>
        <dbReference type="ARBA" id="ARBA00003046"/>
    </source>
</evidence>
<protein>
    <recommendedName>
        <fullName evidence="3 6">Tubulin-specific chaperone A</fullName>
    </recommendedName>
</protein>
<dbReference type="Proteomes" id="UP000024635">
    <property type="component" value="Unassembled WGS sequence"/>
</dbReference>
<evidence type="ECO:0000256" key="2">
    <source>
        <dbReference type="ARBA" id="ARBA00006806"/>
    </source>
</evidence>
<evidence type="ECO:0000256" key="4">
    <source>
        <dbReference type="ARBA" id="ARBA00023186"/>
    </source>
</evidence>
<evidence type="ECO:0000256" key="5">
    <source>
        <dbReference type="ARBA" id="ARBA00026055"/>
    </source>
</evidence>
<dbReference type="InterPro" id="IPR004226">
    <property type="entry name" value="TBCA"/>
</dbReference>
<comment type="subcellular location">
    <subcellularLocation>
        <location evidence="6">Cytoplasm</location>
        <location evidence="6">Cytoskeleton</location>
    </subcellularLocation>
</comment>
<comment type="function">
    <text evidence="1">Tubulin-folding protein; involved in the early step of the tubulin folding pathway.</text>
</comment>
<dbReference type="GO" id="GO:0007023">
    <property type="term" value="P:post-chaperonin tubulin folding pathway"/>
    <property type="evidence" value="ECO:0007669"/>
    <property type="project" value="UniProtKB-UniRule"/>
</dbReference>
<proteinExistence type="inferred from homology"/>
<reference evidence="9" key="1">
    <citation type="journal article" date="2015" name="Nat. Genet.">
        <title>The genome and transcriptome of the zoonotic hookworm Ancylostoma ceylanicum identify infection-specific gene families.</title>
        <authorList>
            <person name="Schwarz E.M."/>
            <person name="Hu Y."/>
            <person name="Antoshechkin I."/>
            <person name="Miller M.M."/>
            <person name="Sternberg P.W."/>
            <person name="Aroian R.V."/>
        </authorList>
    </citation>
    <scope>NUCLEOTIDE SEQUENCE</scope>
    <source>
        <strain evidence="9">HY135</strain>
    </source>
</reference>
<keyword evidence="6" id="KW-0963">Cytoplasm</keyword>
<name>A0A016X247_9BILA</name>
<keyword evidence="7" id="KW-0175">Coiled coil</keyword>
<dbReference type="PANTHER" id="PTHR21500:SF0">
    <property type="entry name" value="TUBULIN-SPECIFIC CHAPERONE A"/>
    <property type="match status" value="1"/>
</dbReference>
<evidence type="ECO:0000313" key="9">
    <source>
        <dbReference type="Proteomes" id="UP000024635"/>
    </source>
</evidence>
<feature type="coiled-coil region" evidence="7">
    <location>
        <begin position="80"/>
        <end position="107"/>
    </location>
</feature>
<keyword evidence="6" id="KW-0206">Cytoskeleton</keyword>
<dbReference type="AlphaFoldDB" id="A0A016X247"/>
<evidence type="ECO:0000256" key="6">
    <source>
        <dbReference type="RuleBase" id="RU364030"/>
    </source>
</evidence>
<dbReference type="SUPFAM" id="SSF46988">
    <property type="entry name" value="Tubulin chaperone cofactor A"/>
    <property type="match status" value="1"/>
</dbReference>
<dbReference type="Gene3D" id="1.20.58.90">
    <property type="match status" value="1"/>
</dbReference>
<dbReference type="GO" id="GO:0048487">
    <property type="term" value="F:beta-tubulin binding"/>
    <property type="evidence" value="ECO:0007669"/>
    <property type="project" value="InterPro"/>
</dbReference>